<dbReference type="GO" id="GO:0016829">
    <property type="term" value="F:lyase activity"/>
    <property type="evidence" value="ECO:0007669"/>
    <property type="project" value="UniProtKB-KW"/>
</dbReference>
<gene>
    <name evidence="6" type="ORF">SD37_07910</name>
</gene>
<dbReference type="PANTHER" id="PTHR30246:SF1">
    <property type="entry name" value="2-DEHYDRO-3-DEOXY-6-PHOSPHOGALACTONATE ALDOLASE-RELATED"/>
    <property type="match status" value="1"/>
</dbReference>
<dbReference type="CDD" id="cd00452">
    <property type="entry name" value="KDPG_aldolase"/>
    <property type="match status" value="1"/>
</dbReference>
<evidence type="ECO:0000313" key="7">
    <source>
        <dbReference type="Proteomes" id="UP000093695"/>
    </source>
</evidence>
<protein>
    <submittedName>
        <fullName evidence="6">2-dehydro-3-deoxyphosphogluconate aldolase</fullName>
    </submittedName>
</protein>
<organism evidence="6 7">
    <name type="scientific">Amycolatopsis orientalis</name>
    <name type="common">Nocardia orientalis</name>
    <dbReference type="NCBI Taxonomy" id="31958"/>
    <lineage>
        <taxon>Bacteria</taxon>
        <taxon>Bacillati</taxon>
        <taxon>Actinomycetota</taxon>
        <taxon>Actinomycetes</taxon>
        <taxon>Pseudonocardiales</taxon>
        <taxon>Pseudonocardiaceae</taxon>
        <taxon>Amycolatopsis</taxon>
    </lineage>
</organism>
<dbReference type="InterPro" id="IPR000887">
    <property type="entry name" value="Aldlse_KDPG_KHG"/>
</dbReference>
<dbReference type="RefSeq" id="WP_044852495.1">
    <property type="nucleotide sequence ID" value="NZ_CP016174.1"/>
</dbReference>
<evidence type="ECO:0000256" key="4">
    <source>
        <dbReference type="ARBA" id="ARBA00023239"/>
    </source>
</evidence>
<comment type="subunit">
    <text evidence="3">Homotrimer.</text>
</comment>
<comment type="pathway">
    <text evidence="1">Carbohydrate acid metabolism.</text>
</comment>
<accession>A0A193BTS6</accession>
<dbReference type="AlphaFoldDB" id="A0A193BTS6"/>
<dbReference type="Gene3D" id="3.20.20.70">
    <property type="entry name" value="Aldolase class I"/>
    <property type="match status" value="1"/>
</dbReference>
<dbReference type="eggNOG" id="COG0800">
    <property type="taxonomic scope" value="Bacteria"/>
</dbReference>
<dbReference type="EMBL" id="CP016174">
    <property type="protein sequence ID" value="ANN15590.1"/>
    <property type="molecule type" value="Genomic_DNA"/>
</dbReference>
<keyword evidence="4" id="KW-0456">Lyase</keyword>
<name>A0A193BTS6_AMYOR</name>
<evidence type="ECO:0000313" key="6">
    <source>
        <dbReference type="EMBL" id="ANN15590.1"/>
    </source>
</evidence>
<dbReference type="Pfam" id="PF01081">
    <property type="entry name" value="Aldolase"/>
    <property type="match status" value="1"/>
</dbReference>
<dbReference type="STRING" id="31958.SD37_07910"/>
<dbReference type="InterPro" id="IPR013785">
    <property type="entry name" value="Aldolase_TIM"/>
</dbReference>
<keyword evidence="7" id="KW-1185">Reference proteome</keyword>
<reference evidence="6 7" key="1">
    <citation type="journal article" date="2015" name="Genome Announc.">
        <title>Draft Genome Sequence of Norvancomycin-Producing Strain Amycolatopsis orientalis CPCC200066.</title>
        <authorList>
            <person name="Lei X."/>
            <person name="Yuan F."/>
            <person name="Shi Y."/>
            <person name="Li X."/>
            <person name="Wang L."/>
            <person name="Hong B."/>
        </authorList>
    </citation>
    <scope>NUCLEOTIDE SEQUENCE [LARGE SCALE GENOMIC DNA]</scope>
    <source>
        <strain evidence="6 7">B-37</strain>
    </source>
</reference>
<keyword evidence="5" id="KW-0119">Carbohydrate metabolism</keyword>
<dbReference type="KEGG" id="aori:SD37_07910"/>
<sequence>MIQHDLQDTLIENRLVAILRAADASRFADAAIVLQAAGVRVLEAALTTPGAPEAIATIREKLGDDVHIGAGSVREVSDVDTAADAGATFLVTPTVNPLVLERSHERGLPVICGALTPTEIDQAWRLGAAAVKVFPVAAVGGVAYLRAIRAPMPDIPLVPTGGVHLADVAKYLESGSIAVAAATPLLGDALTSAGSLTDLATRASEFVAAAAKYVSRV</sequence>
<comment type="similarity">
    <text evidence="2">Belongs to the KHG/KDPG aldolase family.</text>
</comment>
<evidence type="ECO:0000256" key="1">
    <source>
        <dbReference type="ARBA" id="ARBA00004761"/>
    </source>
</evidence>
<evidence type="ECO:0000256" key="3">
    <source>
        <dbReference type="ARBA" id="ARBA00011233"/>
    </source>
</evidence>
<dbReference type="SUPFAM" id="SSF51569">
    <property type="entry name" value="Aldolase"/>
    <property type="match status" value="1"/>
</dbReference>
<dbReference type="NCBIfam" id="TIGR01182">
    <property type="entry name" value="eda"/>
    <property type="match status" value="1"/>
</dbReference>
<evidence type="ECO:0000256" key="5">
    <source>
        <dbReference type="ARBA" id="ARBA00023277"/>
    </source>
</evidence>
<dbReference type="PANTHER" id="PTHR30246">
    <property type="entry name" value="2-KETO-3-DEOXY-6-PHOSPHOGLUCONATE ALDOLASE"/>
    <property type="match status" value="1"/>
</dbReference>
<dbReference type="Proteomes" id="UP000093695">
    <property type="component" value="Chromosome"/>
</dbReference>
<proteinExistence type="inferred from homology"/>
<evidence type="ECO:0000256" key="2">
    <source>
        <dbReference type="ARBA" id="ARBA00006906"/>
    </source>
</evidence>